<dbReference type="GO" id="GO:0016226">
    <property type="term" value="P:iron-sulfur cluster assembly"/>
    <property type="evidence" value="ECO:0007669"/>
    <property type="project" value="InterPro"/>
</dbReference>
<reference evidence="7 8" key="1">
    <citation type="journal article" date="2018" name="New Phytol.">
        <title>Phylogenomics of Endogonaceae and evolution of mycorrhizas within Mucoromycota.</title>
        <authorList>
            <person name="Chang Y."/>
            <person name="Desiro A."/>
            <person name="Na H."/>
            <person name="Sandor L."/>
            <person name="Lipzen A."/>
            <person name="Clum A."/>
            <person name="Barry K."/>
            <person name="Grigoriev I.V."/>
            <person name="Martin F.M."/>
            <person name="Stajich J.E."/>
            <person name="Smith M.E."/>
            <person name="Bonito G."/>
            <person name="Spatafora J.W."/>
        </authorList>
    </citation>
    <scope>NUCLEOTIDE SEQUENCE [LARGE SCALE GENOMIC DNA]</scope>
    <source>
        <strain evidence="7 8">GMNB39</strain>
    </source>
</reference>
<comment type="caution">
    <text evidence="7">The sequence shown here is derived from an EMBL/GenBank/DDBJ whole genome shotgun (WGS) entry which is preliminary data.</text>
</comment>
<dbReference type="GO" id="GO:0051539">
    <property type="term" value="F:4 iron, 4 sulfur cluster binding"/>
    <property type="evidence" value="ECO:0007669"/>
    <property type="project" value="TreeGrafter"/>
</dbReference>
<dbReference type="AlphaFoldDB" id="A0A433B988"/>
<keyword evidence="3" id="KW-0479">Metal-binding</keyword>
<dbReference type="SUPFAM" id="SSF89360">
    <property type="entry name" value="HesB-like domain"/>
    <property type="match status" value="1"/>
</dbReference>
<dbReference type="FunFam" id="2.60.300.12:FF:000006">
    <property type="entry name" value="Iron-sulfur cluster assembly 2 mitochondrial"/>
    <property type="match status" value="1"/>
</dbReference>
<dbReference type="PANTHER" id="PTHR43011">
    <property type="entry name" value="IRON-SULFUR CLUSTER ASSEMBLY 2 HOMOLOG, MITOCHONDRIAL"/>
    <property type="match status" value="1"/>
</dbReference>
<dbReference type="Proteomes" id="UP000268093">
    <property type="component" value="Unassembled WGS sequence"/>
</dbReference>
<evidence type="ECO:0000313" key="7">
    <source>
        <dbReference type="EMBL" id="RUP12825.1"/>
    </source>
</evidence>
<dbReference type="GO" id="GO:0051537">
    <property type="term" value="F:2 iron, 2 sulfur cluster binding"/>
    <property type="evidence" value="ECO:0007669"/>
    <property type="project" value="TreeGrafter"/>
</dbReference>
<evidence type="ECO:0000256" key="5">
    <source>
        <dbReference type="ARBA" id="ARBA00023128"/>
    </source>
</evidence>
<keyword evidence="5" id="KW-0496">Mitochondrion</keyword>
<feature type="domain" description="Core" evidence="6">
    <location>
        <begin position="68"/>
        <end position="170"/>
    </location>
</feature>
<comment type="subcellular location">
    <subcellularLocation>
        <location evidence="1">Mitochondrion</location>
    </subcellularLocation>
</comment>
<sequence length="181" mass="20187">MQALSVVSTHIRRSAVRLHRPHVPYSSAMSTLACRPIWATSFANPRRSYATSSSAEPLADQQSATTGLSISDKAVKQMKFVNQRDKNPNQLLRVLVESGGCHGYQNKMELTETVNPEDDIIFERDGVRVVVDSVSLQYLRGSHIDFIEELIGSTFQVTDNPNAKHTCGCNISYDIDFDKIK</sequence>
<dbReference type="EMBL" id="RBNI01015797">
    <property type="protein sequence ID" value="RUP12825.1"/>
    <property type="molecule type" value="Genomic_DNA"/>
</dbReference>
<keyword evidence="4" id="KW-0408">Iron</keyword>
<dbReference type="Pfam" id="PF01521">
    <property type="entry name" value="Fe-S_biosyn"/>
    <property type="match status" value="1"/>
</dbReference>
<dbReference type="PANTHER" id="PTHR43011:SF1">
    <property type="entry name" value="IRON-SULFUR CLUSTER ASSEMBLY 2 HOMOLOG, MITOCHONDRIAL"/>
    <property type="match status" value="1"/>
</dbReference>
<dbReference type="GO" id="GO:0120510">
    <property type="term" value="C:mitochondrial [4Fe-4S] assembly complex"/>
    <property type="evidence" value="ECO:0007669"/>
    <property type="project" value="UniProtKB-ARBA"/>
</dbReference>
<keyword evidence="8" id="KW-1185">Reference proteome</keyword>
<evidence type="ECO:0000256" key="3">
    <source>
        <dbReference type="ARBA" id="ARBA00022723"/>
    </source>
</evidence>
<dbReference type="InterPro" id="IPR000361">
    <property type="entry name" value="ATAP_core_dom"/>
</dbReference>
<evidence type="ECO:0000256" key="2">
    <source>
        <dbReference type="ARBA" id="ARBA00006718"/>
    </source>
</evidence>
<accession>A0A433B988</accession>
<evidence type="ECO:0000256" key="1">
    <source>
        <dbReference type="ARBA" id="ARBA00004173"/>
    </source>
</evidence>
<evidence type="ECO:0000313" key="8">
    <source>
        <dbReference type="Proteomes" id="UP000268093"/>
    </source>
</evidence>
<dbReference type="OrthoDB" id="1938621at2759"/>
<proteinExistence type="inferred from homology"/>
<comment type="similarity">
    <text evidence="2">Belongs to the HesB/IscA family.</text>
</comment>
<dbReference type="GO" id="GO:0005506">
    <property type="term" value="F:iron ion binding"/>
    <property type="evidence" value="ECO:0007669"/>
    <property type="project" value="TreeGrafter"/>
</dbReference>
<dbReference type="Gene3D" id="2.60.300.12">
    <property type="entry name" value="HesB-like domain"/>
    <property type="match status" value="1"/>
</dbReference>
<gene>
    <name evidence="7" type="ORF">BC936DRAFT_139788</name>
</gene>
<dbReference type="NCBIfam" id="TIGR00049">
    <property type="entry name" value="iron-sulfur cluster assembly accessory protein"/>
    <property type="match status" value="1"/>
</dbReference>
<evidence type="ECO:0000256" key="4">
    <source>
        <dbReference type="ARBA" id="ARBA00023004"/>
    </source>
</evidence>
<dbReference type="InterPro" id="IPR016092">
    <property type="entry name" value="ATAP"/>
</dbReference>
<dbReference type="InterPro" id="IPR035903">
    <property type="entry name" value="HesB-like_dom_sf"/>
</dbReference>
<name>A0A433B988_9FUNG</name>
<protein>
    <recommendedName>
        <fullName evidence="6">Core domain-containing protein</fullName>
    </recommendedName>
</protein>
<organism evidence="7 8">
    <name type="scientific">Jimgerdemannia flammicorona</name>
    <dbReference type="NCBI Taxonomy" id="994334"/>
    <lineage>
        <taxon>Eukaryota</taxon>
        <taxon>Fungi</taxon>
        <taxon>Fungi incertae sedis</taxon>
        <taxon>Mucoromycota</taxon>
        <taxon>Mucoromycotina</taxon>
        <taxon>Endogonomycetes</taxon>
        <taxon>Endogonales</taxon>
        <taxon>Endogonaceae</taxon>
        <taxon>Jimgerdemannia</taxon>
    </lineage>
</organism>
<evidence type="ECO:0000259" key="6">
    <source>
        <dbReference type="Pfam" id="PF01521"/>
    </source>
</evidence>